<dbReference type="HAMAP" id="MF_00246">
    <property type="entry name" value="Galactokinase"/>
    <property type="match status" value="1"/>
</dbReference>
<dbReference type="InterPro" id="IPR006203">
    <property type="entry name" value="GHMP_knse_ATP-bd_CS"/>
</dbReference>
<dbReference type="PIRSF" id="PIRSF000530">
    <property type="entry name" value="Galactokinase"/>
    <property type="match status" value="1"/>
</dbReference>
<evidence type="ECO:0000256" key="1">
    <source>
        <dbReference type="ARBA" id="ARBA00006566"/>
    </source>
</evidence>
<feature type="binding site" evidence="11">
    <location>
        <position position="67"/>
    </location>
    <ligand>
        <name>ATP</name>
        <dbReference type="ChEBI" id="CHEBI:30616"/>
    </ligand>
</feature>
<dbReference type="InterPro" id="IPR006204">
    <property type="entry name" value="GHMP_kinase_N_dom"/>
</dbReference>
<dbReference type="EMBL" id="AZEC01000005">
    <property type="protein sequence ID" value="KRL13021.1"/>
    <property type="molecule type" value="Genomic_DNA"/>
</dbReference>
<dbReference type="InterPro" id="IPR019741">
    <property type="entry name" value="Galactokinase_CS"/>
</dbReference>
<dbReference type="SUPFAM" id="SSF54211">
    <property type="entry name" value="Ribosomal protein S5 domain 2-like"/>
    <property type="match status" value="1"/>
</dbReference>
<evidence type="ECO:0000256" key="3">
    <source>
        <dbReference type="ARBA" id="ARBA00022679"/>
    </source>
</evidence>
<dbReference type="RefSeq" id="WP_057819960.1">
    <property type="nucleotide sequence ID" value="NZ_AZEC01000005.1"/>
</dbReference>
<feature type="binding site" evidence="11">
    <location>
        <position position="161"/>
    </location>
    <ligand>
        <name>Mg(2+)</name>
        <dbReference type="ChEBI" id="CHEBI:18420"/>
    </ligand>
</feature>
<keyword evidence="17" id="KW-1185">Reference proteome</keyword>
<keyword evidence="8 11" id="KW-0460">Magnesium</keyword>
<dbReference type="EC" id="2.7.1.6" evidence="11 12"/>
<comment type="similarity">
    <text evidence="1 11">Belongs to the GHMP kinase family. GalK subfamily.</text>
</comment>
<evidence type="ECO:0000313" key="17">
    <source>
        <dbReference type="Proteomes" id="UP000051330"/>
    </source>
</evidence>
<dbReference type="Proteomes" id="UP000051330">
    <property type="component" value="Unassembled WGS sequence"/>
</dbReference>
<dbReference type="OrthoDB" id="250531at2"/>
<keyword evidence="5 11" id="KW-0547">Nucleotide-binding</keyword>
<evidence type="ECO:0000259" key="13">
    <source>
        <dbReference type="Pfam" id="PF00288"/>
    </source>
</evidence>
<evidence type="ECO:0000313" key="16">
    <source>
        <dbReference type="EMBL" id="KRL13021.1"/>
    </source>
</evidence>
<dbReference type="InterPro" id="IPR013750">
    <property type="entry name" value="GHMP_kinase_C_dom"/>
</dbReference>
<evidence type="ECO:0000256" key="5">
    <source>
        <dbReference type="ARBA" id="ARBA00022741"/>
    </source>
</evidence>
<dbReference type="Gene3D" id="3.30.230.10">
    <property type="match status" value="1"/>
</dbReference>
<gene>
    <name evidence="11" type="primary">galK</name>
    <name evidence="16" type="ORF">FD09_GL002561</name>
</gene>
<keyword evidence="7 11" id="KW-0067">ATP-binding</keyword>
<comment type="subcellular location">
    <subcellularLocation>
        <location evidence="11">Cytoplasm</location>
    </subcellularLocation>
</comment>
<keyword evidence="2 11" id="KW-0963">Cytoplasm</keyword>
<evidence type="ECO:0000256" key="2">
    <source>
        <dbReference type="ARBA" id="ARBA00022490"/>
    </source>
</evidence>
<dbReference type="STRING" id="1423792.FD09_GL002561"/>
<feature type="domain" description="GHMP kinase N-terminal" evidence="13">
    <location>
        <begin position="93"/>
        <end position="181"/>
    </location>
</feature>
<dbReference type="AlphaFoldDB" id="A0A0R1MXU8"/>
<sequence>MDQATMLEQFQQTFDKPATAMYFAPGRINLIGEHTDYNGGHVFPCAISLGTYAVCAPISARELHVYSANIPDKGVITIDLDDLVNKKENDWANFVAGTTKFMAENGTIDHGFDIFYWGNLPDGAGLSSSSALEMLTAMLLNDQFHMDMDRVTMAKLGQRVENQFIGVNSGIMDQFAIAMGKKNHAILLDTNTMEYAYQKLDLGDAKIIIMNTNKKRQLSDSKYNERRAECEKALALIQKKDPVKSLGALSLDQFDEDTYLINDATLLKRARHAVFENQRTMRAVDALQNHDLTEFGHLVNASHISLEYDYEVTGIELDTLVHTAWAQPGVIGARMIGAGFGGCAIAIVKNDAIEAVEKAVATTYKEKIGYAADFYVAEIADGPHRVAL</sequence>
<organism evidence="16 17">
    <name type="scientific">Schleiferilactobacillus perolens DSM 12744</name>
    <dbReference type="NCBI Taxonomy" id="1423792"/>
    <lineage>
        <taxon>Bacteria</taxon>
        <taxon>Bacillati</taxon>
        <taxon>Bacillota</taxon>
        <taxon>Bacilli</taxon>
        <taxon>Lactobacillales</taxon>
        <taxon>Lactobacillaceae</taxon>
        <taxon>Schleiferilactobacillus</taxon>
    </lineage>
</organism>
<feature type="binding site" evidence="11">
    <location>
        <position position="129"/>
    </location>
    <ligand>
        <name>Mg(2+)</name>
        <dbReference type="ChEBI" id="CHEBI:18420"/>
    </ligand>
</feature>
<dbReference type="PANTHER" id="PTHR10457:SF7">
    <property type="entry name" value="GALACTOKINASE-RELATED"/>
    <property type="match status" value="1"/>
</dbReference>
<comment type="pathway">
    <text evidence="11">Carbohydrate metabolism; galactose metabolism.</text>
</comment>
<dbReference type="Pfam" id="PF10509">
    <property type="entry name" value="GalKase_gal_bdg"/>
    <property type="match status" value="1"/>
</dbReference>
<dbReference type="PANTHER" id="PTHR10457">
    <property type="entry name" value="MEVALONATE KINASE/GALACTOKINASE"/>
    <property type="match status" value="1"/>
</dbReference>
<dbReference type="FunFam" id="3.30.230.10:FF:000017">
    <property type="entry name" value="Galactokinase"/>
    <property type="match status" value="1"/>
</dbReference>
<evidence type="ECO:0000259" key="15">
    <source>
        <dbReference type="Pfam" id="PF10509"/>
    </source>
</evidence>
<dbReference type="InterPro" id="IPR036554">
    <property type="entry name" value="GHMP_kinase_C_sf"/>
</dbReference>
<protein>
    <recommendedName>
        <fullName evidence="11 12">Galactokinase</fullName>
        <ecNumber evidence="11 12">2.7.1.6</ecNumber>
    </recommendedName>
    <alternativeName>
        <fullName evidence="11">Galactose kinase</fullName>
    </alternativeName>
</protein>
<dbReference type="Pfam" id="PF08544">
    <property type="entry name" value="GHMP_kinases_C"/>
    <property type="match status" value="1"/>
</dbReference>
<dbReference type="InterPro" id="IPR014721">
    <property type="entry name" value="Ribsml_uS5_D2-typ_fold_subgr"/>
</dbReference>
<name>A0A0R1MXU8_9LACO</name>
<dbReference type="Gene3D" id="3.30.70.890">
    <property type="entry name" value="GHMP kinase, C-terminal domain"/>
    <property type="match status" value="1"/>
</dbReference>
<evidence type="ECO:0000256" key="11">
    <source>
        <dbReference type="HAMAP-Rule" id="MF_00246"/>
    </source>
</evidence>
<dbReference type="InterPro" id="IPR006206">
    <property type="entry name" value="Mevalonate/galactokinase"/>
</dbReference>
<evidence type="ECO:0000256" key="12">
    <source>
        <dbReference type="NCBIfam" id="TIGR00131"/>
    </source>
</evidence>
<dbReference type="InterPro" id="IPR020568">
    <property type="entry name" value="Ribosomal_Su5_D2-typ_SF"/>
</dbReference>
<keyword evidence="6 11" id="KW-0418">Kinase</keyword>
<keyword evidence="3 11" id="KW-0808">Transferase</keyword>
<dbReference type="InterPro" id="IPR019539">
    <property type="entry name" value="GalKase_N"/>
</dbReference>
<dbReference type="GO" id="GO:0000287">
    <property type="term" value="F:magnesium ion binding"/>
    <property type="evidence" value="ECO:0007669"/>
    <property type="project" value="UniProtKB-UniRule"/>
</dbReference>
<comment type="caution">
    <text evidence="16">The sequence shown here is derived from an EMBL/GenBank/DDBJ whole genome shotgun (WGS) entry which is preliminary data.</text>
</comment>
<dbReference type="InterPro" id="IPR000705">
    <property type="entry name" value="Galactokinase"/>
</dbReference>
<accession>A0A0R1MXU8</accession>
<dbReference type="PROSITE" id="PS00106">
    <property type="entry name" value="GALACTOKINASE"/>
    <property type="match status" value="1"/>
</dbReference>
<dbReference type="PRINTS" id="PR00959">
    <property type="entry name" value="MEVGALKINASE"/>
</dbReference>
<dbReference type="PROSITE" id="PS00627">
    <property type="entry name" value="GHMP_KINASES_ATP"/>
    <property type="match status" value="1"/>
</dbReference>
<evidence type="ECO:0000256" key="8">
    <source>
        <dbReference type="ARBA" id="ARBA00022842"/>
    </source>
</evidence>
<feature type="domain" description="Galactokinase N-terminal" evidence="15">
    <location>
        <begin position="8"/>
        <end position="57"/>
    </location>
</feature>
<evidence type="ECO:0000259" key="14">
    <source>
        <dbReference type="Pfam" id="PF08544"/>
    </source>
</evidence>
<evidence type="ECO:0000256" key="4">
    <source>
        <dbReference type="ARBA" id="ARBA00022723"/>
    </source>
</evidence>
<dbReference type="PRINTS" id="PR00473">
    <property type="entry name" value="GALCTOKINASE"/>
</dbReference>
<dbReference type="SUPFAM" id="SSF55060">
    <property type="entry name" value="GHMP Kinase, C-terminal domain"/>
    <property type="match status" value="1"/>
</dbReference>
<dbReference type="Pfam" id="PF00288">
    <property type="entry name" value="GHMP_kinases_N"/>
    <property type="match status" value="1"/>
</dbReference>
<dbReference type="GO" id="GO:0005524">
    <property type="term" value="F:ATP binding"/>
    <property type="evidence" value="ECO:0007669"/>
    <property type="project" value="UniProtKB-UniRule"/>
</dbReference>
<feature type="site" description="Transition state stabilizer" evidence="11">
    <location>
        <position position="27"/>
    </location>
</feature>
<feature type="binding site" evidence="11">
    <location>
        <begin position="123"/>
        <end position="129"/>
    </location>
    <ligand>
        <name>ATP</name>
        <dbReference type="ChEBI" id="CHEBI:30616"/>
    </ligand>
</feature>
<comment type="function">
    <text evidence="11">Catalyzes the transfer of the gamma-phosphate of ATP to D-galactose to form alpha-D-galactose-1-phosphate (Gal-1-P).</text>
</comment>
<dbReference type="PATRIC" id="fig|1423792.3.peg.2609"/>
<dbReference type="InterPro" id="IPR022963">
    <property type="entry name" value="Galactokinase_bac"/>
</dbReference>
<evidence type="ECO:0000256" key="10">
    <source>
        <dbReference type="ARBA" id="ARBA00023277"/>
    </source>
</evidence>
<keyword evidence="9 11" id="KW-0299">Galactose metabolism</keyword>
<dbReference type="GO" id="GO:0005829">
    <property type="term" value="C:cytosol"/>
    <property type="evidence" value="ECO:0007669"/>
    <property type="project" value="TreeGrafter"/>
</dbReference>
<evidence type="ECO:0000256" key="6">
    <source>
        <dbReference type="ARBA" id="ARBA00022777"/>
    </source>
</evidence>
<evidence type="ECO:0000256" key="7">
    <source>
        <dbReference type="ARBA" id="ARBA00022840"/>
    </source>
</evidence>
<keyword evidence="10 11" id="KW-0119">Carbohydrate metabolism</keyword>
<dbReference type="FunFam" id="3.30.70.890:FF:000001">
    <property type="entry name" value="Galactokinase"/>
    <property type="match status" value="1"/>
</dbReference>
<feature type="binding site" evidence="11">
    <location>
        <position position="223"/>
    </location>
    <ligand>
        <name>substrate</name>
    </ligand>
</feature>
<dbReference type="GO" id="GO:0006012">
    <property type="term" value="P:galactose metabolic process"/>
    <property type="evidence" value="ECO:0007669"/>
    <property type="project" value="UniProtKB-UniRule"/>
</dbReference>
<comment type="catalytic activity">
    <reaction evidence="11">
        <text>alpha-D-galactose + ATP = alpha-D-galactose 1-phosphate + ADP + H(+)</text>
        <dbReference type="Rhea" id="RHEA:13553"/>
        <dbReference type="ChEBI" id="CHEBI:15378"/>
        <dbReference type="ChEBI" id="CHEBI:28061"/>
        <dbReference type="ChEBI" id="CHEBI:30616"/>
        <dbReference type="ChEBI" id="CHEBI:58336"/>
        <dbReference type="ChEBI" id="CHEBI:456216"/>
        <dbReference type="EC" id="2.7.1.6"/>
    </reaction>
</comment>
<evidence type="ECO:0000256" key="9">
    <source>
        <dbReference type="ARBA" id="ARBA00023144"/>
    </source>
</evidence>
<dbReference type="GO" id="GO:0004335">
    <property type="term" value="F:galactokinase activity"/>
    <property type="evidence" value="ECO:0007669"/>
    <property type="project" value="UniProtKB-UniRule"/>
</dbReference>
<dbReference type="NCBIfam" id="TIGR00131">
    <property type="entry name" value="gal_kin"/>
    <property type="match status" value="1"/>
</dbReference>
<keyword evidence="4 11" id="KW-0479">Metal-binding</keyword>
<reference evidence="16 17" key="1">
    <citation type="journal article" date="2015" name="Genome Announc.">
        <title>Expanding the biotechnology potential of lactobacilli through comparative genomics of 213 strains and associated genera.</title>
        <authorList>
            <person name="Sun Z."/>
            <person name="Harris H.M."/>
            <person name="McCann A."/>
            <person name="Guo C."/>
            <person name="Argimon S."/>
            <person name="Zhang W."/>
            <person name="Yang X."/>
            <person name="Jeffery I.B."/>
            <person name="Cooney J.C."/>
            <person name="Kagawa T.F."/>
            <person name="Liu W."/>
            <person name="Song Y."/>
            <person name="Salvetti E."/>
            <person name="Wrobel A."/>
            <person name="Rasinkangas P."/>
            <person name="Parkhill J."/>
            <person name="Rea M.C."/>
            <person name="O'Sullivan O."/>
            <person name="Ritari J."/>
            <person name="Douillard F.P."/>
            <person name="Paul Ross R."/>
            <person name="Yang R."/>
            <person name="Briner A.E."/>
            <person name="Felis G.E."/>
            <person name="de Vos W.M."/>
            <person name="Barrangou R."/>
            <person name="Klaenhammer T.R."/>
            <person name="Caufield P.W."/>
            <person name="Cui Y."/>
            <person name="Zhang H."/>
            <person name="O'Toole P.W."/>
        </authorList>
    </citation>
    <scope>NUCLEOTIDE SEQUENCE [LARGE SCALE GENOMIC DNA]</scope>
    <source>
        <strain evidence="16 17">DSM 12744</strain>
    </source>
</reference>
<dbReference type="NCBIfam" id="NF003705">
    <property type="entry name" value="PRK05322.1"/>
    <property type="match status" value="1"/>
</dbReference>
<feature type="domain" description="GHMP kinase C-terminal" evidence="14">
    <location>
        <begin position="284"/>
        <end position="365"/>
    </location>
</feature>
<feature type="active site" description="Proton acceptor" evidence="11">
    <location>
        <position position="173"/>
    </location>
</feature>
<dbReference type="UniPathway" id="UPA00214"/>
<feature type="binding site" evidence="11">
    <location>
        <begin position="33"/>
        <end position="36"/>
    </location>
    <ligand>
        <name>substrate</name>
    </ligand>
</feature>
<proteinExistence type="inferred from homology"/>